<dbReference type="InterPro" id="IPR006145">
    <property type="entry name" value="PsdUridine_synth_RsuA/RluA"/>
</dbReference>
<dbReference type="PANTHER" id="PTHR21600">
    <property type="entry name" value="MITOCHONDRIAL RNA PSEUDOURIDINE SYNTHASE"/>
    <property type="match status" value="1"/>
</dbReference>
<keyword evidence="4" id="KW-0694">RNA-binding</keyword>
<sequence length="273" mass="31778">MRMDFTADQSDAGKRLDLFFYKRRVSKKLLKDSKYYGLLLVNGERKTVRYIVEENDQISIIFPKEESQVIPIKMDLRIIYEDDYLMIIDKPAHLAVIPNKRYYNNSLANGIMYYFNRHHIESSIHIVNRLDKETRGYLLAAKSRFIHDCFSSQIKSIKRVYHCIVEGHPGTGIINKSIGHAHDHGTKRCIDENGLHAVTHYKTLKEYQNSSLVECILETGRTHQIRVHMASIGHPIIGDELYSHTLGDFYLESVEISFVHPITEQQMAFKKQH</sequence>
<dbReference type="OrthoDB" id="9807829at2"/>
<organism evidence="7 8">
    <name type="scientific">Eggerthia catenaformis OT 569 = DSM 20559</name>
    <dbReference type="NCBI Taxonomy" id="999415"/>
    <lineage>
        <taxon>Bacteria</taxon>
        <taxon>Bacillati</taxon>
        <taxon>Bacillota</taxon>
        <taxon>Erysipelotrichia</taxon>
        <taxon>Erysipelotrichales</taxon>
        <taxon>Coprobacillaceae</taxon>
        <taxon>Eggerthia</taxon>
    </lineage>
</organism>
<feature type="domain" description="Pseudouridine synthase RsuA/RluA-like" evidence="6">
    <location>
        <begin position="85"/>
        <end position="231"/>
    </location>
</feature>
<dbReference type="PROSITE" id="PS50889">
    <property type="entry name" value="S4"/>
    <property type="match status" value="1"/>
</dbReference>
<dbReference type="InterPro" id="IPR050188">
    <property type="entry name" value="RluA_PseudoU_synthase"/>
</dbReference>
<dbReference type="GO" id="GO:0140098">
    <property type="term" value="F:catalytic activity, acting on RNA"/>
    <property type="evidence" value="ECO:0007669"/>
    <property type="project" value="UniProtKB-ARBA"/>
</dbReference>
<evidence type="ECO:0000256" key="1">
    <source>
        <dbReference type="ARBA" id="ARBA00000073"/>
    </source>
</evidence>
<dbReference type="InterPro" id="IPR006225">
    <property type="entry name" value="PsdUridine_synth_RluC/D"/>
</dbReference>
<dbReference type="NCBIfam" id="TIGR00005">
    <property type="entry name" value="rluA_subfam"/>
    <property type="match status" value="1"/>
</dbReference>
<keyword evidence="8" id="KW-1185">Reference proteome</keyword>
<dbReference type="eggNOG" id="COG0564">
    <property type="taxonomic scope" value="Bacteria"/>
</dbReference>
<dbReference type="CDD" id="cd00165">
    <property type="entry name" value="S4"/>
    <property type="match status" value="1"/>
</dbReference>
<feature type="active site" evidence="3">
    <location>
        <position position="131"/>
    </location>
</feature>
<comment type="similarity">
    <text evidence="2 5">Belongs to the pseudouridine synthase RluA family.</text>
</comment>
<evidence type="ECO:0000313" key="8">
    <source>
        <dbReference type="Proteomes" id="UP000011758"/>
    </source>
</evidence>
<dbReference type="EC" id="5.4.99.-" evidence="5"/>
<dbReference type="EMBL" id="AGEJ01000025">
    <property type="protein sequence ID" value="EMD16028.1"/>
    <property type="molecule type" value="Genomic_DNA"/>
</dbReference>
<evidence type="ECO:0000256" key="4">
    <source>
        <dbReference type="PROSITE-ProRule" id="PRU00182"/>
    </source>
</evidence>
<dbReference type="InterPro" id="IPR020103">
    <property type="entry name" value="PsdUridine_synth_cat_dom_sf"/>
</dbReference>
<name>M2NCX5_9FIRM</name>
<dbReference type="SUPFAM" id="SSF55120">
    <property type="entry name" value="Pseudouridine synthase"/>
    <property type="match status" value="1"/>
</dbReference>
<comment type="caution">
    <text evidence="7">The sequence shown here is derived from an EMBL/GenBank/DDBJ whole genome shotgun (WGS) entry which is preliminary data.</text>
</comment>
<dbReference type="Proteomes" id="UP000011758">
    <property type="component" value="Unassembled WGS sequence"/>
</dbReference>
<gene>
    <name evidence="7" type="ORF">HMPREF9943_01700</name>
</gene>
<evidence type="ECO:0000256" key="2">
    <source>
        <dbReference type="ARBA" id="ARBA00010876"/>
    </source>
</evidence>
<protein>
    <recommendedName>
        <fullName evidence="5">Pseudouridine synthase</fullName>
        <ecNumber evidence="5">5.4.99.-</ecNumber>
    </recommendedName>
</protein>
<dbReference type="STRING" id="999415.HMPREF9943_01700"/>
<dbReference type="CDD" id="cd02869">
    <property type="entry name" value="PseudoU_synth_RluA_like"/>
    <property type="match status" value="1"/>
</dbReference>
<dbReference type="Pfam" id="PF00849">
    <property type="entry name" value="PseudoU_synth_2"/>
    <property type="match status" value="1"/>
</dbReference>
<dbReference type="AlphaFoldDB" id="M2NCX5"/>
<dbReference type="PATRIC" id="fig|999415.3.peg.1727"/>
<comment type="catalytic activity">
    <reaction evidence="1 5">
        <text>a uridine in RNA = a pseudouridine in RNA</text>
        <dbReference type="Rhea" id="RHEA:48348"/>
        <dbReference type="Rhea" id="RHEA-COMP:12068"/>
        <dbReference type="Rhea" id="RHEA-COMP:12069"/>
        <dbReference type="ChEBI" id="CHEBI:65314"/>
        <dbReference type="ChEBI" id="CHEBI:65315"/>
    </reaction>
</comment>
<evidence type="ECO:0000256" key="3">
    <source>
        <dbReference type="PIRSR" id="PIRSR606225-1"/>
    </source>
</evidence>
<evidence type="ECO:0000313" key="7">
    <source>
        <dbReference type="EMBL" id="EMD16028.1"/>
    </source>
</evidence>
<dbReference type="RefSeq" id="WP_004804068.1">
    <property type="nucleotide sequence ID" value="NZ_KB446649.1"/>
</dbReference>
<dbReference type="GO" id="GO:0009982">
    <property type="term" value="F:pseudouridine synthase activity"/>
    <property type="evidence" value="ECO:0007669"/>
    <property type="project" value="InterPro"/>
</dbReference>
<dbReference type="GO" id="GO:0000455">
    <property type="term" value="P:enzyme-directed rRNA pseudouridine synthesis"/>
    <property type="evidence" value="ECO:0007669"/>
    <property type="project" value="TreeGrafter"/>
</dbReference>
<keyword evidence="5" id="KW-0413">Isomerase</keyword>
<reference evidence="7 8" key="1">
    <citation type="submission" date="2013-02" db="EMBL/GenBank/DDBJ databases">
        <title>The Genome Sequence of Lactobacillus catenaformis F0143.</title>
        <authorList>
            <consortium name="The Broad Institute Genome Sequencing Platform"/>
            <person name="Earl A."/>
            <person name="Ward D."/>
            <person name="Feldgarden M."/>
            <person name="Gevers D."/>
            <person name="Izard J."/>
            <person name="Blanton J.M."/>
            <person name="Mathney J."/>
            <person name="Dewhirst F.E."/>
            <person name="Young S.K."/>
            <person name="Zeng Q."/>
            <person name="Gargeya S."/>
            <person name="Fitzgerald M."/>
            <person name="Haas B."/>
            <person name="Abouelleil A."/>
            <person name="Alvarado L."/>
            <person name="Arachchi H.M."/>
            <person name="Berlin A."/>
            <person name="Chapman S.B."/>
            <person name="Gearin G."/>
            <person name="Goldberg J."/>
            <person name="Griggs A."/>
            <person name="Gujja S."/>
            <person name="Hansen M."/>
            <person name="Heiman D."/>
            <person name="Howarth C."/>
            <person name="Larimer J."/>
            <person name="Lui A."/>
            <person name="MacDonald P.J.P."/>
            <person name="McCowen C."/>
            <person name="Montmayeur A."/>
            <person name="Murphy C."/>
            <person name="Neiman D."/>
            <person name="Pearson M."/>
            <person name="Priest M."/>
            <person name="Roberts A."/>
            <person name="Saif S."/>
            <person name="Shea T."/>
            <person name="Sisk P."/>
            <person name="Stolte C."/>
            <person name="Sykes S."/>
            <person name="Wortman J."/>
            <person name="Nusbaum C."/>
            <person name="Birren B."/>
        </authorList>
    </citation>
    <scope>NUCLEOTIDE SEQUENCE [LARGE SCALE GENOMIC DNA]</scope>
    <source>
        <strain evidence="7 8">OT 569</strain>
    </source>
</reference>
<evidence type="ECO:0000256" key="5">
    <source>
        <dbReference type="RuleBase" id="RU362028"/>
    </source>
</evidence>
<comment type="function">
    <text evidence="5">Responsible for synthesis of pseudouridine from uracil.</text>
</comment>
<proteinExistence type="inferred from homology"/>
<evidence type="ECO:0000259" key="6">
    <source>
        <dbReference type="Pfam" id="PF00849"/>
    </source>
</evidence>
<dbReference type="GO" id="GO:0003723">
    <property type="term" value="F:RNA binding"/>
    <property type="evidence" value="ECO:0007669"/>
    <property type="project" value="UniProtKB-KW"/>
</dbReference>
<dbReference type="Gene3D" id="3.30.2350.10">
    <property type="entry name" value="Pseudouridine synthase"/>
    <property type="match status" value="1"/>
</dbReference>
<dbReference type="BioCyc" id="ECAT999415-HMP:GTTI-1762-MONOMER"/>
<dbReference type="PANTHER" id="PTHR21600:SF35">
    <property type="entry name" value="PSEUDOURIDINE SYNTHASE"/>
    <property type="match status" value="1"/>
</dbReference>
<accession>M2NCX5</accession>